<dbReference type="Proteomes" id="UP001629432">
    <property type="component" value="Unassembled WGS sequence"/>
</dbReference>
<dbReference type="PANTHER" id="PTHR15749:SF4">
    <property type="entry name" value="FANCONI-ASSOCIATED NUCLEASE 1"/>
    <property type="match status" value="1"/>
</dbReference>
<keyword evidence="10" id="KW-0464">Manganese</keyword>
<dbReference type="EMBL" id="JAQQCF010000010">
    <property type="protein sequence ID" value="MFM0637659.1"/>
    <property type="molecule type" value="Genomic_DNA"/>
</dbReference>
<dbReference type="InterPro" id="IPR033315">
    <property type="entry name" value="Fan1-like"/>
</dbReference>
<dbReference type="PANTHER" id="PTHR15749">
    <property type="entry name" value="FANCONI-ASSOCIATED NUCLEASE 1"/>
    <property type="match status" value="1"/>
</dbReference>
<comment type="cofactor">
    <cofactor evidence="3">
        <name>Mg(2+)</name>
        <dbReference type="ChEBI" id="CHEBI:18420"/>
    </cofactor>
</comment>
<proteinExistence type="inferred from homology"/>
<dbReference type="RefSeq" id="WP_408336425.1">
    <property type="nucleotide sequence ID" value="NZ_JAQQCF010000010.1"/>
</dbReference>
<feature type="domain" description="VRR-NUC" evidence="12">
    <location>
        <begin position="468"/>
        <end position="582"/>
    </location>
</feature>
<reference evidence="13 14" key="1">
    <citation type="journal article" date="2024" name="Chem. Sci.">
        <title>Discovery of megapolipeptins by genome mining of a Burkholderiales bacteria collection.</title>
        <authorList>
            <person name="Paulo B.S."/>
            <person name="Recchia M.J.J."/>
            <person name="Lee S."/>
            <person name="Fergusson C.H."/>
            <person name="Romanowski S.B."/>
            <person name="Hernandez A."/>
            <person name="Krull N."/>
            <person name="Liu D.Y."/>
            <person name="Cavanagh H."/>
            <person name="Bos A."/>
            <person name="Gray C.A."/>
            <person name="Murphy B.T."/>
            <person name="Linington R.G."/>
            <person name="Eustaquio A.S."/>
        </authorList>
    </citation>
    <scope>NUCLEOTIDE SEQUENCE [LARGE SCALE GENOMIC DNA]</scope>
    <source>
        <strain evidence="13 14">RL17-338-BIC-A</strain>
    </source>
</reference>
<dbReference type="Gene3D" id="3.40.1350.10">
    <property type="match status" value="1"/>
</dbReference>
<dbReference type="InterPro" id="IPR040603">
    <property type="entry name" value="FAN1_SAP_bact"/>
</dbReference>
<comment type="caution">
    <text evidence="13">The sequence shown here is derived from an EMBL/GenBank/DDBJ whole genome shotgun (WGS) entry which is preliminary data.</text>
</comment>
<evidence type="ECO:0000256" key="3">
    <source>
        <dbReference type="ARBA" id="ARBA00001946"/>
    </source>
</evidence>
<dbReference type="Pfam" id="PF21315">
    <property type="entry name" value="FAN1_HTH"/>
    <property type="match status" value="1"/>
</dbReference>
<dbReference type="EC" id="3.1.4.1" evidence="5"/>
<dbReference type="InterPro" id="IPR014883">
    <property type="entry name" value="VRR_NUC"/>
</dbReference>
<evidence type="ECO:0000256" key="5">
    <source>
        <dbReference type="ARBA" id="ARBA00012029"/>
    </source>
</evidence>
<evidence type="ECO:0000256" key="10">
    <source>
        <dbReference type="ARBA" id="ARBA00023211"/>
    </source>
</evidence>
<keyword evidence="14" id="KW-1185">Reference proteome</keyword>
<feature type="region of interest" description="Disordered" evidence="11">
    <location>
        <begin position="605"/>
        <end position="626"/>
    </location>
</feature>
<keyword evidence="8" id="KW-0378">Hydrolase</keyword>
<evidence type="ECO:0000256" key="7">
    <source>
        <dbReference type="ARBA" id="ARBA00022723"/>
    </source>
</evidence>
<accession>A0ABW9DSS8</accession>
<dbReference type="SMART" id="SM00990">
    <property type="entry name" value="VRR_NUC"/>
    <property type="match status" value="1"/>
</dbReference>
<name>A0ABW9DSS8_9BURK</name>
<comment type="similarity">
    <text evidence="4">Belongs to the FAN1 family.</text>
</comment>
<evidence type="ECO:0000256" key="6">
    <source>
        <dbReference type="ARBA" id="ARBA00022722"/>
    </source>
</evidence>
<evidence type="ECO:0000256" key="1">
    <source>
        <dbReference type="ARBA" id="ARBA00000983"/>
    </source>
</evidence>
<evidence type="ECO:0000256" key="9">
    <source>
        <dbReference type="ARBA" id="ARBA00022842"/>
    </source>
</evidence>
<evidence type="ECO:0000313" key="14">
    <source>
        <dbReference type="Proteomes" id="UP001629432"/>
    </source>
</evidence>
<comment type="cofactor">
    <cofactor evidence="2">
        <name>Mn(2+)</name>
        <dbReference type="ChEBI" id="CHEBI:29035"/>
    </cofactor>
</comment>
<sequence length="626" mass="70531">MATDAPSDLRADAPYYLLNFERALAWLAERYDDLLDAHEHGFLRDFAALPQPSRALLVRMLMRKGTLFRASRLSYDEIGCPFVAVAPLAALGWVDAEPALTLDDLFALTTRPELLLIFADAVALIPGAKGLRKPDLLETLRPFYEREREREREREGEGEGDEQGPFAHPLSTWHSQTTDRVFHVAIAPLCERLRLMFFGNLQQDWSEFVLADLGVFQYEKVAYAPSSRAFQQRVDVDVYLALHACRDALDWLPTGDTEAEAEAIDALVAVIAAIEISNPWLETRRAKLLFRIGQHGERQQNWPAALAVYERCAWPGARHRRLRVLERSERFDEAFALASQAAATPESEEEAQRVARMLPRLQRKRGEPVARVPAARPVARSTLVLPRPEAPDSVEYVARDHLTCDSAPVHYVENALISSLFGLLCWEPVFAALPGAFFHPFQRGPADLHAPDFHARRAEQFAACLAQLDGDAYRETILRHLQSKDGLQSPFVFWGVLTPELVTLALDCLPAAHLKLWFERLLRDIRGNRSGLPDLIRFWPAERRYELIEVKGPGDRLQDNQIRWLAYCAQHGMPVRVLDVRWADEDACVSEVATEIETEVMAADTTTAPKETAEKVTAAAVKEATP</sequence>
<keyword evidence="6" id="KW-0540">Nuclease</keyword>
<feature type="compositionally biased region" description="Basic and acidic residues" evidence="11">
    <location>
        <begin position="147"/>
        <end position="157"/>
    </location>
</feature>
<comment type="catalytic activity">
    <reaction evidence="1">
        <text>Hydrolytically removes 5'-nucleotides successively from the 3'-hydroxy termini of 3'-hydroxy-terminated oligonucleotides.</text>
        <dbReference type="EC" id="3.1.4.1"/>
    </reaction>
</comment>
<evidence type="ECO:0000256" key="11">
    <source>
        <dbReference type="SAM" id="MobiDB-lite"/>
    </source>
</evidence>
<dbReference type="InterPro" id="IPR011856">
    <property type="entry name" value="tRNA_endonuc-like_dom_sf"/>
</dbReference>
<keyword evidence="9" id="KW-0460">Magnesium</keyword>
<dbReference type="InterPro" id="IPR049125">
    <property type="entry name" value="FAN1-like_WH"/>
</dbReference>
<keyword evidence="7" id="KW-0479">Metal-binding</keyword>
<dbReference type="Pfam" id="PF18081">
    <property type="entry name" value="FANC_SAP"/>
    <property type="match status" value="1"/>
</dbReference>
<evidence type="ECO:0000259" key="12">
    <source>
        <dbReference type="SMART" id="SM00990"/>
    </source>
</evidence>
<evidence type="ECO:0000256" key="4">
    <source>
        <dbReference type="ARBA" id="ARBA00005533"/>
    </source>
</evidence>
<evidence type="ECO:0000256" key="8">
    <source>
        <dbReference type="ARBA" id="ARBA00022801"/>
    </source>
</evidence>
<feature type="region of interest" description="Disordered" evidence="11">
    <location>
        <begin position="147"/>
        <end position="170"/>
    </location>
</feature>
<evidence type="ECO:0000256" key="2">
    <source>
        <dbReference type="ARBA" id="ARBA00001936"/>
    </source>
</evidence>
<gene>
    <name evidence="13" type="ORF">PQQ63_13250</name>
</gene>
<dbReference type="Pfam" id="PF08774">
    <property type="entry name" value="VRR_NUC"/>
    <property type="match status" value="1"/>
</dbReference>
<protein>
    <recommendedName>
        <fullName evidence="5">phosphodiesterase I</fullName>
        <ecNumber evidence="5">3.1.4.1</ecNumber>
    </recommendedName>
</protein>
<organism evidence="13 14">
    <name type="scientific">Paraburkholderia metrosideri</name>
    <dbReference type="NCBI Taxonomy" id="580937"/>
    <lineage>
        <taxon>Bacteria</taxon>
        <taxon>Pseudomonadati</taxon>
        <taxon>Pseudomonadota</taxon>
        <taxon>Betaproteobacteria</taxon>
        <taxon>Burkholderiales</taxon>
        <taxon>Burkholderiaceae</taxon>
        <taxon>Paraburkholderia</taxon>
    </lineage>
</organism>
<evidence type="ECO:0000313" key="13">
    <source>
        <dbReference type="EMBL" id="MFM0637659.1"/>
    </source>
</evidence>